<dbReference type="Proteomes" id="UP001375240">
    <property type="component" value="Unassembled WGS sequence"/>
</dbReference>
<evidence type="ECO:0000313" key="2">
    <source>
        <dbReference type="EMBL" id="KAK6359766.1"/>
    </source>
</evidence>
<accession>A0AAV9VFQ5</accession>
<sequence length="575" mass="65688">MATIETIALDIYLEILSNLPIQDFLSLKQCSKTLNRRTSDAHPDNLLETRAYSIGVPDLKKLLVLSQHPMARLTLKHLVVGAKDPGSRYPDKRNANNLVHTSSAQLGQGDEFTKLWQEQLGDDESLFGEDEGFVLLSAAFENLPNLETIEFCSCPAHMDESKMLQRNPPSRYAHETRLSNIVQFHSFAKPEPEGSTDEGKINHYSQELLDRVYSLTINALRHASFKLRAIRFHEDCAGDAGSWINSMFFHPICGNLQDISPALRNLKILQLNIRAQSSLLTDPLHLIKESQRAGLRFAADTAPGIRDLSLAGMNIKLKDESEKHWPSWEPGIYSRTILLDNAPMEQPVTFRYLRNLHLDTLVFRSGELRAFLQRHQSTLRHLTLHKCLLDSQHQTWSGIFEFVGTELSLETFEYEVVSWDVARRDADRLNWLWGIKLIPWFRFSGDVRTNGECCEFLSKEAILRGDPPYKVDFTDAMAVIARLENLFILGGLIPNRWSDRERCFQGSVTSVYREGAASSEYLYNFNMDPLFRLYIRPKDIKEVIRDVRLERLARSRAGSVESQSVAMIGGIYHHE</sequence>
<dbReference type="EMBL" id="JAVHNQ010000001">
    <property type="protein sequence ID" value="KAK6359766.1"/>
    <property type="molecule type" value="Genomic_DNA"/>
</dbReference>
<comment type="caution">
    <text evidence="2">The sequence shown here is derived from an EMBL/GenBank/DDBJ whole genome shotgun (WGS) entry which is preliminary data.</text>
</comment>
<proteinExistence type="predicted"/>
<gene>
    <name evidence="2" type="ORF">TWF696_000905</name>
</gene>
<feature type="domain" description="F-box" evidence="1">
    <location>
        <begin position="10"/>
        <end position="36"/>
    </location>
</feature>
<reference evidence="2 3" key="1">
    <citation type="submission" date="2019-10" db="EMBL/GenBank/DDBJ databases">
        <authorList>
            <person name="Palmer J.M."/>
        </authorList>
    </citation>
    <scope>NUCLEOTIDE SEQUENCE [LARGE SCALE GENOMIC DNA]</scope>
    <source>
        <strain evidence="2 3">TWF696</strain>
    </source>
</reference>
<keyword evidence="3" id="KW-1185">Reference proteome</keyword>
<evidence type="ECO:0000313" key="3">
    <source>
        <dbReference type="Proteomes" id="UP001375240"/>
    </source>
</evidence>
<evidence type="ECO:0000259" key="1">
    <source>
        <dbReference type="Pfam" id="PF00646"/>
    </source>
</evidence>
<name>A0AAV9VFQ5_9PEZI</name>
<protein>
    <recommendedName>
        <fullName evidence="1">F-box domain-containing protein</fullName>
    </recommendedName>
</protein>
<organism evidence="2 3">
    <name type="scientific">Orbilia brochopaga</name>
    <dbReference type="NCBI Taxonomy" id="3140254"/>
    <lineage>
        <taxon>Eukaryota</taxon>
        <taxon>Fungi</taxon>
        <taxon>Dikarya</taxon>
        <taxon>Ascomycota</taxon>
        <taxon>Pezizomycotina</taxon>
        <taxon>Orbiliomycetes</taxon>
        <taxon>Orbiliales</taxon>
        <taxon>Orbiliaceae</taxon>
        <taxon>Orbilia</taxon>
    </lineage>
</organism>
<dbReference type="AlphaFoldDB" id="A0AAV9VFQ5"/>
<dbReference type="Pfam" id="PF00646">
    <property type="entry name" value="F-box"/>
    <property type="match status" value="1"/>
</dbReference>
<dbReference type="InterPro" id="IPR001810">
    <property type="entry name" value="F-box_dom"/>
</dbReference>